<feature type="region of interest" description="Disordered" evidence="2">
    <location>
        <begin position="331"/>
        <end position="356"/>
    </location>
</feature>
<keyword evidence="6 7" id="KW-1267">Proteomics identification</keyword>
<dbReference type="eggNOG" id="KOG2974">
    <property type="taxonomic scope" value="Eukaryota"/>
</dbReference>
<feature type="compositionally biased region" description="Basic and acidic residues" evidence="2">
    <location>
        <begin position="73"/>
        <end position="87"/>
    </location>
</feature>
<dbReference type="InterPro" id="IPR012459">
    <property type="entry name" value="Rrp15"/>
</dbReference>
<dbReference type="CD-CODE" id="4299E36E">
    <property type="entry name" value="Nucleolus"/>
</dbReference>
<name>F4K087_ARATH</name>
<dbReference type="AlphaFoldDB" id="F4K087"/>
<dbReference type="GeneID" id="834877"/>
<dbReference type="STRING" id="3702.F4K087"/>
<dbReference type="PANTHER" id="PTHR13245:SF14">
    <property type="entry name" value="RRP15-LIKE PROTEIN"/>
    <property type="match status" value="1"/>
</dbReference>
<protein>
    <submittedName>
        <fullName evidence="4">Rrp15p protein</fullName>
    </submittedName>
</protein>
<feature type="region of interest" description="Disordered" evidence="2">
    <location>
        <begin position="1"/>
        <end position="117"/>
    </location>
</feature>
<sequence length="356" mass="39762">MSTGEEGHMAMADRGSRKRRVGVKKGTKAARNKKQKSKPSTSDRFKVTMKNQKLFQKRARDYNSDDDEEEDDESKKQPEVTIREKIFSDANMGPNYEEIGEEDNDENSDGEDHGEIESGITKFATDGCNAFKIAFKAIMKKTKGDDTLGPVLSAHKHLIGEKLAEDEAEKKAKGQARKAKHLIAEKGHVKPGSYLDSHEKILIGVATKGVVKLFNAVNKAQHAQKGLNPSRSKDAKVLKKRRKEAFLSELGKTKTDTKPFDARRNKLVFCLDLAPIESHEKNHLMSESKLVFCLELASIEKGSPSAHKSEDEAPVWAPLRDNYMLANPKLKDWDKKQETSEGDDFAGLSGDESYED</sequence>
<comment type="similarity">
    <text evidence="1">Belongs to the RRP15 family.</text>
</comment>
<dbReference type="ProteomicsDB" id="202066"/>
<dbReference type="Araport" id="AT5G48240"/>
<evidence type="ECO:0000313" key="4">
    <source>
        <dbReference type="EMBL" id="AED95642.1"/>
    </source>
</evidence>
<accession>F4K087</accession>
<dbReference type="TAIR" id="AT5G48240"/>
<evidence type="ECO:0000256" key="2">
    <source>
        <dbReference type="SAM" id="MobiDB-lite"/>
    </source>
</evidence>
<evidence type="ECO:0007829" key="7">
    <source>
        <dbReference type="ProteomicsDB" id="F4K087"/>
    </source>
</evidence>
<dbReference type="EMBL" id="CP002688">
    <property type="protein sequence ID" value="AED95642.1"/>
    <property type="molecule type" value="Genomic_DNA"/>
</dbReference>
<proteinExistence type="evidence at protein level"/>
<feature type="compositionally biased region" description="Acidic residues" evidence="2">
    <location>
        <begin position="98"/>
        <end position="109"/>
    </location>
</feature>
<dbReference type="RefSeq" id="NP_001154769.1">
    <property type="nucleotide sequence ID" value="NM_001161297.1"/>
</dbReference>
<dbReference type="InParanoid" id="F4K087"/>
<evidence type="ECO:0007829" key="8">
    <source>
        <dbReference type="PubMed" id="19376835"/>
    </source>
</evidence>
<dbReference type="GO" id="GO:0000460">
    <property type="term" value="P:maturation of 5.8S rRNA"/>
    <property type="evidence" value="ECO:0000318"/>
    <property type="project" value="GO_Central"/>
</dbReference>
<organism evidence="4 5">
    <name type="scientific">Arabidopsis thaliana</name>
    <name type="common">Mouse-ear cress</name>
    <dbReference type="NCBI Taxonomy" id="3702"/>
    <lineage>
        <taxon>Eukaryota</taxon>
        <taxon>Viridiplantae</taxon>
        <taxon>Streptophyta</taxon>
        <taxon>Embryophyta</taxon>
        <taxon>Tracheophyta</taxon>
        <taxon>Spermatophyta</taxon>
        <taxon>Magnoliopsida</taxon>
        <taxon>eudicotyledons</taxon>
        <taxon>Gunneridae</taxon>
        <taxon>Pentapetalae</taxon>
        <taxon>rosids</taxon>
        <taxon>malvids</taxon>
        <taxon>Brassicales</taxon>
        <taxon>Brassicaceae</taxon>
        <taxon>Camelineae</taxon>
        <taxon>Arabidopsis</taxon>
    </lineage>
</organism>
<gene>
    <name evidence="4" type="primary">MIF21.13</name>
    <name evidence="4" type="synonym">MIF21_13</name>
    <name evidence="3 4" type="ordered locus">At5g48240</name>
</gene>
<dbReference type="PaxDb" id="3702-AT5G48240.3"/>
<dbReference type="Proteomes" id="UP000006548">
    <property type="component" value="Chromosome 5"/>
</dbReference>
<dbReference type="PANTHER" id="PTHR13245">
    <property type="entry name" value="RRP15-LIKE PROTEIN"/>
    <property type="match status" value="1"/>
</dbReference>
<dbReference type="SMR" id="F4K087"/>
<dbReference type="ExpressionAtlas" id="F4K087">
    <property type="expression patterns" value="baseline and differential"/>
</dbReference>
<dbReference type="iPTMnet" id="F4K087"/>
<feature type="compositionally biased region" description="Basic residues" evidence="2">
    <location>
        <begin position="16"/>
        <end position="37"/>
    </location>
</feature>
<dbReference type="GO" id="GO:0000470">
    <property type="term" value="P:maturation of LSU-rRNA"/>
    <property type="evidence" value="ECO:0000318"/>
    <property type="project" value="GO_Central"/>
</dbReference>
<evidence type="ECO:0000256" key="1">
    <source>
        <dbReference type="ARBA" id="ARBA00007462"/>
    </source>
</evidence>
<reference evidence="5" key="3">
    <citation type="journal article" date="2017" name="Plant J.">
        <title>Araport11: a complete reannotation of the Arabidopsis thaliana reference genome.</title>
        <authorList>
            <person name="Cheng C.Y."/>
            <person name="Krishnakumar V."/>
            <person name="Chan A.P."/>
            <person name="Thibaud-Nissen F."/>
            <person name="Schobel S."/>
            <person name="Town C.D."/>
        </authorList>
    </citation>
    <scope>GENOME REANNOTATION</scope>
    <source>
        <strain evidence="5">cv. Columbia</strain>
    </source>
</reference>
<evidence type="ECO:0007829" key="6">
    <source>
        <dbReference type="PeptideAtlas" id="F4K087"/>
    </source>
</evidence>
<dbReference type="GO" id="GO:0030687">
    <property type="term" value="C:preribosome, large subunit precursor"/>
    <property type="evidence" value="ECO:0000318"/>
    <property type="project" value="GO_Central"/>
</dbReference>
<evidence type="ECO:0000313" key="5">
    <source>
        <dbReference type="Proteomes" id="UP000006548"/>
    </source>
</evidence>
<dbReference type="FunCoup" id="F4K087">
    <property type="interactions" value="1488"/>
</dbReference>
<dbReference type="Pfam" id="PF07890">
    <property type="entry name" value="Rrp15p"/>
    <property type="match status" value="1"/>
</dbReference>
<evidence type="ECO:0000313" key="3">
    <source>
        <dbReference type="Araport" id="AT5G48240"/>
    </source>
</evidence>
<reference evidence="4 5" key="1">
    <citation type="journal article" date="2000" name="Nature">
        <title>Sequence and analysis of chromosome 5 of the plant Arabidopsis thaliana.</title>
        <authorList>
            <consortium name="Kazusa DNA Research Institute"/>
            <consortium name="Cold Spring Harbor and Washington University in St Louis Sequencing Consortium"/>
            <consortium name="European Union Arabidopsis Genome Sequencing Consortium"/>
            <person name="Tabata S."/>
            <person name="Kaneko T."/>
            <person name="Nakamura Y."/>
            <person name="Kotani H."/>
            <person name="Kato T."/>
            <person name="Asamizu E."/>
            <person name="Miyajima N."/>
            <person name="Sasamoto S."/>
            <person name="Kimura T."/>
            <person name="Hosouchi T."/>
            <person name="Kawashima K."/>
            <person name="Kohara M."/>
            <person name="Matsumoto M."/>
            <person name="Matsuno A."/>
            <person name="Muraki A."/>
            <person name="Nakayama S."/>
            <person name="Nakazaki N."/>
            <person name="Naruo K."/>
            <person name="Okumura S."/>
            <person name="Shinpo S."/>
            <person name="Takeuchi C."/>
            <person name="Wada T."/>
            <person name="Watanabe A."/>
            <person name="Yamada M."/>
            <person name="Yasuda M."/>
            <person name="Sato S."/>
            <person name="de la Bastide M."/>
            <person name="Huang E."/>
            <person name="Spiegel L."/>
            <person name="Gnoj L."/>
            <person name="O'Shaughnessy A."/>
            <person name="Preston R."/>
            <person name="Habermann K."/>
            <person name="Murray J."/>
            <person name="Johnson D."/>
            <person name="Rohlfing T."/>
            <person name="Nelson J."/>
            <person name="Stoneking T."/>
            <person name="Pepin K."/>
            <person name="Spieth J."/>
            <person name="Sekhon M."/>
            <person name="Armstrong J."/>
            <person name="Becker M."/>
            <person name="Belter E."/>
            <person name="Cordum H."/>
            <person name="Cordes M."/>
            <person name="Courtney L."/>
            <person name="Courtney W."/>
            <person name="Dante M."/>
            <person name="Du H."/>
            <person name="Edwards J."/>
            <person name="Fryman J."/>
            <person name="Haakensen B."/>
            <person name="Lamar E."/>
            <person name="Latreille P."/>
            <person name="Leonard S."/>
            <person name="Meyer R."/>
            <person name="Mulvaney E."/>
            <person name="Ozersky P."/>
            <person name="Riley A."/>
            <person name="Strowmatt C."/>
            <person name="Wagner-McPherson C."/>
            <person name="Wollam A."/>
            <person name="Yoakum M."/>
            <person name="Bell M."/>
            <person name="Dedhia N."/>
            <person name="Parnell L."/>
            <person name="Shah R."/>
            <person name="Rodriguez M."/>
            <person name="See L.H."/>
            <person name="Vil D."/>
            <person name="Baker J."/>
            <person name="Kirchoff K."/>
            <person name="Toth K."/>
            <person name="King L."/>
            <person name="Bahret A."/>
            <person name="Miller B."/>
            <person name="Marra M."/>
            <person name="Martienssen R."/>
            <person name="McCombie W.R."/>
            <person name="Wilson R.K."/>
            <person name="Murphy G."/>
            <person name="Bancroft I."/>
            <person name="Volckaert G."/>
            <person name="Wambutt R."/>
            <person name="Dusterhoft A."/>
            <person name="Stiekema W."/>
            <person name="Pohl T."/>
            <person name="Entian K.D."/>
            <person name="Terryn N."/>
            <person name="Hartley N."/>
            <person name="Bent E."/>
            <person name="Johnson S."/>
            <person name="Langham S.A."/>
            <person name="McCullagh B."/>
            <person name="Robben J."/>
            <person name="Grymonprez B."/>
            <person name="Zimmermann W."/>
            <person name="Ramsperger U."/>
            <person name="Wedler H."/>
            <person name="Balke K."/>
            <person name="Wedler E."/>
            <person name="Peters S."/>
            <person name="van Staveren M."/>
            <person name="Dirkse W."/>
            <person name="Mooijman P."/>
            <person name="Lankhorst R.K."/>
            <person name="Weitzenegger T."/>
            <person name="Bothe G."/>
            <person name="Rose M."/>
            <person name="Hauf J."/>
            <person name="Berneiser S."/>
            <person name="Hempel S."/>
            <person name="Feldpausch M."/>
            <person name="Lamberth S."/>
            <person name="Villarroel R."/>
            <person name="Gielen J."/>
            <person name="Ardiles W."/>
            <person name="Bents O."/>
            <person name="Lemcke K."/>
            <person name="Kolesov G."/>
            <person name="Mayer K."/>
            <person name="Rudd S."/>
            <person name="Schoof H."/>
            <person name="Schueller C."/>
            <person name="Zaccaria P."/>
            <person name="Mewes H.W."/>
            <person name="Bevan M."/>
            <person name="Fransz P."/>
        </authorList>
    </citation>
    <scope>NUCLEOTIDE SEQUENCE [LARGE SCALE GENOMIC DNA]</scope>
    <source>
        <strain evidence="5">cv. Columbia</strain>
    </source>
</reference>
<dbReference type="GO" id="GO:0005730">
    <property type="term" value="C:nucleolus"/>
    <property type="evidence" value="ECO:0007005"/>
    <property type="project" value="TAIR"/>
</dbReference>
<reference evidence="8" key="2">
    <citation type="journal article" date="2009" name="Plant Physiol.">
        <title>Large-scale Arabidopsis phosphoproteome profiling reveals novel chloroplast kinase substrates and phosphorylation networks.</title>
        <authorList>
            <person name="Reiland S."/>
            <person name="Messerli G."/>
            <person name="Baerenfaller K."/>
            <person name="Gerrits B."/>
            <person name="Endler A."/>
            <person name="Grossmann J."/>
            <person name="Gruissem W."/>
            <person name="Baginsky S."/>
        </authorList>
    </citation>
    <scope>IDENTIFICATION BY MASS SPECTROMETRY [LARGE SCALE ANALYSIS]</scope>
</reference>
<keyword evidence="5" id="KW-1185">Reference proteome</keyword>